<accession>A0A151CJD4</accession>
<keyword evidence="3" id="KW-1185">Reference proteome</keyword>
<evidence type="ECO:0000313" key="2">
    <source>
        <dbReference type="EMBL" id="KYJ87609.1"/>
    </source>
</evidence>
<proteinExistence type="predicted"/>
<evidence type="ECO:0000256" key="1">
    <source>
        <dbReference type="SAM" id="Coils"/>
    </source>
</evidence>
<protein>
    <submittedName>
        <fullName evidence="2">Uncharacterized protein</fullName>
    </submittedName>
</protein>
<feature type="coiled-coil region" evidence="1">
    <location>
        <begin position="263"/>
        <end position="301"/>
    </location>
</feature>
<name>A0A151CJD4_9BACT</name>
<comment type="caution">
    <text evidence="2">The sequence shown here is derived from an EMBL/GenBank/DDBJ whole genome shotgun (WGS) entry which is preliminary data.</text>
</comment>
<keyword evidence="1" id="KW-0175">Coiled coil</keyword>
<sequence>MLMRFMNREQLYEEVWSNPLTKLSLKYNLATYKLKKLCDTLLVPLPKVGHWSKIAFGKKVDVPPLPAYNRCRLEPRDSTFLNKKTAPILPTKITVKKKFTYGIKVKKNLTKPHPITVKTRDGLKRCKTDEYGMKKPWGGGFDLRVSKVNERRALLIIDTLCKWFEKNNIKIHLPFERSNTTEVVIDNQRIRIKIEEKSKLTGKTLTERWSGYEYYTREYTPTEQLALVIDNYCWGCSIRKVWRDGKTSKIEEKLDEFVAALFQHAEYEKARELRLEAERIEREKQQRLKKYHDACTKLEQEMLNDLVQQSKNATYSRELYKYIDEVKQKAKLEYKNAEYPEGLINWISWAENHARELDPLSKGLPTYRKATEIIDIEDMDKY</sequence>
<dbReference type="Proteomes" id="UP000075359">
    <property type="component" value="Unassembled WGS sequence"/>
</dbReference>
<dbReference type="EMBL" id="LNKT01000001">
    <property type="protein sequence ID" value="KYJ87609.1"/>
    <property type="molecule type" value="Genomic_DNA"/>
</dbReference>
<evidence type="ECO:0000313" key="3">
    <source>
        <dbReference type="Proteomes" id="UP000075359"/>
    </source>
</evidence>
<reference evidence="2 3" key="1">
    <citation type="submission" date="2015-11" db="EMBL/GenBank/DDBJ databases">
        <title>Draft genome of Sulfurovum riftiae 1812E, a member of the Epsilonproteobacteria isolated from the tube of the deep-sea hydrothermal vent tubewom Riftia pachyptila.</title>
        <authorList>
            <person name="Vetriani C."/>
            <person name="Giovannelli D."/>
        </authorList>
    </citation>
    <scope>NUCLEOTIDE SEQUENCE [LARGE SCALE GENOMIC DNA]</scope>
    <source>
        <strain evidence="2 3">1812E</strain>
    </source>
</reference>
<dbReference type="AlphaFoldDB" id="A0A151CJD4"/>
<organism evidence="2 3">
    <name type="scientific">Sulfurovum riftiae</name>
    <dbReference type="NCBI Taxonomy" id="1630136"/>
    <lineage>
        <taxon>Bacteria</taxon>
        <taxon>Pseudomonadati</taxon>
        <taxon>Campylobacterota</taxon>
        <taxon>Epsilonproteobacteria</taxon>
        <taxon>Campylobacterales</taxon>
        <taxon>Sulfurovaceae</taxon>
        <taxon>Sulfurovum</taxon>
    </lineage>
</organism>
<gene>
    <name evidence="2" type="ORF">AS592_10935</name>
</gene>